<accession>A0A8D9HE33</accession>
<gene>
    <name evidence="2" type="ORF">BRAPAZ1V2_A08P15800.2</name>
</gene>
<protein>
    <submittedName>
        <fullName evidence="2">Uncharacterized protein</fullName>
    </submittedName>
</protein>
<evidence type="ECO:0000313" key="2">
    <source>
        <dbReference type="EMBL" id="CAG7897914.1"/>
    </source>
</evidence>
<organism evidence="2 3">
    <name type="scientific">Brassica campestris</name>
    <name type="common">Field mustard</name>
    <dbReference type="NCBI Taxonomy" id="3711"/>
    <lineage>
        <taxon>Eukaryota</taxon>
        <taxon>Viridiplantae</taxon>
        <taxon>Streptophyta</taxon>
        <taxon>Embryophyta</taxon>
        <taxon>Tracheophyta</taxon>
        <taxon>Spermatophyta</taxon>
        <taxon>Magnoliopsida</taxon>
        <taxon>eudicotyledons</taxon>
        <taxon>Gunneridae</taxon>
        <taxon>Pentapetalae</taxon>
        <taxon>rosids</taxon>
        <taxon>malvids</taxon>
        <taxon>Brassicales</taxon>
        <taxon>Brassicaceae</taxon>
        <taxon>Brassiceae</taxon>
        <taxon>Brassica</taxon>
    </lineage>
</organism>
<feature type="region of interest" description="Disordered" evidence="1">
    <location>
        <begin position="1"/>
        <end position="37"/>
    </location>
</feature>
<dbReference type="Gramene" id="A08p15800.2_BraZ1">
    <property type="protein sequence ID" value="A08p15800.2_BraZ1.CDS"/>
    <property type="gene ID" value="A08g15800.2_BraZ1"/>
</dbReference>
<reference evidence="2 3" key="1">
    <citation type="submission" date="2021-07" db="EMBL/GenBank/DDBJ databases">
        <authorList>
            <consortium name="Genoscope - CEA"/>
            <person name="William W."/>
        </authorList>
    </citation>
    <scope>NUCLEOTIDE SEQUENCE [LARGE SCALE GENOMIC DNA]</scope>
</reference>
<dbReference type="EMBL" id="LS974624">
    <property type="protein sequence ID" value="CAG7897914.1"/>
    <property type="molecule type" value="Genomic_DNA"/>
</dbReference>
<evidence type="ECO:0000256" key="1">
    <source>
        <dbReference type="SAM" id="MobiDB-lite"/>
    </source>
</evidence>
<dbReference type="AlphaFoldDB" id="A0A8D9HE33"/>
<name>A0A8D9HE33_BRACM</name>
<proteinExistence type="predicted"/>
<evidence type="ECO:0000313" key="3">
    <source>
        <dbReference type="Proteomes" id="UP000694005"/>
    </source>
</evidence>
<dbReference type="Proteomes" id="UP000694005">
    <property type="component" value="Chromosome A08"/>
</dbReference>
<sequence length="67" mass="7626">MDRTTRRQPGPTSVVERTTGRPTDSRSGMERTRRRVSHLRCGKDDDKLSICFKYVWTLHAETSSGSA</sequence>